<dbReference type="EMBL" id="SRPY01000199">
    <property type="protein sequence ID" value="KAG5927213.1"/>
    <property type="molecule type" value="Genomic_DNA"/>
</dbReference>
<dbReference type="OrthoDB" id="2422134at2759"/>
<keyword evidence="5" id="KW-1185">Reference proteome</keyword>
<evidence type="ECO:0000256" key="3">
    <source>
        <dbReference type="SAM" id="SignalP"/>
    </source>
</evidence>
<protein>
    <recommendedName>
        <fullName evidence="6">Cell wall protein</fullName>
    </recommendedName>
</protein>
<gene>
    <name evidence="4" type="ORF">E4U42_002441</name>
</gene>
<dbReference type="GO" id="GO:0005576">
    <property type="term" value="C:extracellular region"/>
    <property type="evidence" value="ECO:0007669"/>
    <property type="project" value="TreeGrafter"/>
</dbReference>
<name>A0A8K0NIK7_9HYPO</name>
<keyword evidence="2" id="KW-0472">Membrane</keyword>
<evidence type="ECO:0000256" key="1">
    <source>
        <dbReference type="SAM" id="MobiDB-lite"/>
    </source>
</evidence>
<feature type="chain" id="PRO_5035480162" description="Cell wall protein" evidence="3">
    <location>
        <begin position="17"/>
        <end position="284"/>
    </location>
</feature>
<feature type="region of interest" description="Disordered" evidence="1">
    <location>
        <begin position="174"/>
        <end position="223"/>
    </location>
</feature>
<keyword evidence="3" id="KW-0732">Signal</keyword>
<dbReference type="PANTHER" id="PTHR38123:SF6">
    <property type="entry name" value="CELL WALL SERINE-THREONINE-RICH GALACTOMANNOPROTEIN MP1 (AFU_ORTHOLOGUE AFUA_4G03240)"/>
    <property type="match status" value="1"/>
</dbReference>
<keyword evidence="2" id="KW-1133">Transmembrane helix</keyword>
<dbReference type="Gene3D" id="1.20.1280.140">
    <property type="match status" value="1"/>
</dbReference>
<dbReference type="PANTHER" id="PTHR38123">
    <property type="entry name" value="CELL WALL SERINE-THREONINE-RICH GALACTOMANNOPROTEIN MP1 (AFU_ORTHOLOGUE AFUA_4G03240)"/>
    <property type="match status" value="1"/>
</dbReference>
<sequence length="284" mass="28573">MKFSAVLVCLASQALASGSSPLAERDFDTVSDVLQHVQSDIQGLDSAVKAGGTDPEPLLKASNALIQTLKDSKTKVDGSSDLALTDAVKLTQPVQDMTKVSQDLVDDLSKVKSTIEKLGYCDAVRMQTSKINDGSQALIKAVVGKVPQEAQDIASQLSAGLVKILKQAQDDFSEQNCKGSSAGAAKQPAGGDHQATGGAAPQTPATHASTSAPASANPETPTAVAEASHACMCSSPAPTPTGMGTGTGAMTARPSSTNPVPVTAGAALFAPAGAVAFAFAALAI</sequence>
<keyword evidence="2" id="KW-0812">Transmembrane</keyword>
<dbReference type="Pfam" id="PF12296">
    <property type="entry name" value="HsbA"/>
    <property type="match status" value="1"/>
</dbReference>
<evidence type="ECO:0008006" key="6">
    <source>
        <dbReference type="Google" id="ProtNLM"/>
    </source>
</evidence>
<feature type="signal peptide" evidence="3">
    <location>
        <begin position="1"/>
        <end position="16"/>
    </location>
</feature>
<dbReference type="AlphaFoldDB" id="A0A8K0NIK7"/>
<comment type="caution">
    <text evidence="4">The sequence shown here is derived from an EMBL/GenBank/DDBJ whole genome shotgun (WGS) entry which is preliminary data.</text>
</comment>
<organism evidence="4 5">
    <name type="scientific">Claviceps africana</name>
    <dbReference type="NCBI Taxonomy" id="83212"/>
    <lineage>
        <taxon>Eukaryota</taxon>
        <taxon>Fungi</taxon>
        <taxon>Dikarya</taxon>
        <taxon>Ascomycota</taxon>
        <taxon>Pezizomycotina</taxon>
        <taxon>Sordariomycetes</taxon>
        <taxon>Hypocreomycetidae</taxon>
        <taxon>Hypocreales</taxon>
        <taxon>Clavicipitaceae</taxon>
        <taxon>Claviceps</taxon>
    </lineage>
</organism>
<reference evidence="4" key="1">
    <citation type="journal article" date="2020" name="bioRxiv">
        <title>Whole genome comparisons of ergot fungi reveals the divergence and evolution of species within the genus Claviceps are the result of varying mechanisms driving genome evolution and host range expansion.</title>
        <authorList>
            <person name="Wyka S.A."/>
            <person name="Mondo S.J."/>
            <person name="Liu M."/>
            <person name="Dettman J."/>
            <person name="Nalam V."/>
            <person name="Broders K.D."/>
        </authorList>
    </citation>
    <scope>NUCLEOTIDE SEQUENCE</scope>
    <source>
        <strain evidence="4">CCC 489</strain>
    </source>
</reference>
<dbReference type="InterPro" id="IPR021054">
    <property type="entry name" value="Cell_wall_mannoprotein_1"/>
</dbReference>
<evidence type="ECO:0000256" key="2">
    <source>
        <dbReference type="SAM" id="Phobius"/>
    </source>
</evidence>
<evidence type="ECO:0000313" key="5">
    <source>
        <dbReference type="Proteomes" id="UP000811619"/>
    </source>
</evidence>
<proteinExistence type="predicted"/>
<feature type="transmembrane region" description="Helical" evidence="2">
    <location>
        <begin position="262"/>
        <end position="283"/>
    </location>
</feature>
<accession>A0A8K0NIK7</accession>
<dbReference type="Proteomes" id="UP000811619">
    <property type="component" value="Unassembled WGS sequence"/>
</dbReference>
<evidence type="ECO:0000313" key="4">
    <source>
        <dbReference type="EMBL" id="KAG5927213.1"/>
    </source>
</evidence>
<feature type="compositionally biased region" description="Low complexity" evidence="1">
    <location>
        <begin position="194"/>
        <end position="223"/>
    </location>
</feature>